<organism evidence="2 3">
    <name type="scientific">Hymenobacter armeniacus</name>
    <dbReference type="NCBI Taxonomy" id="2771358"/>
    <lineage>
        <taxon>Bacteria</taxon>
        <taxon>Pseudomonadati</taxon>
        <taxon>Bacteroidota</taxon>
        <taxon>Cytophagia</taxon>
        <taxon>Cytophagales</taxon>
        <taxon>Hymenobacteraceae</taxon>
        <taxon>Hymenobacter</taxon>
    </lineage>
</organism>
<comment type="caution">
    <text evidence="2">The sequence shown here is derived from an EMBL/GenBank/DDBJ whole genome shotgun (WGS) entry which is preliminary data.</text>
</comment>
<proteinExistence type="predicted"/>
<accession>A0ABR8JQW0</accession>
<dbReference type="Proteomes" id="UP000606003">
    <property type="component" value="Unassembled WGS sequence"/>
</dbReference>
<name>A0ABR8JQW0_9BACT</name>
<dbReference type="RefSeq" id="WP_190923854.1">
    <property type="nucleotide sequence ID" value="NZ_JACXAC010000003.1"/>
</dbReference>
<feature type="compositionally biased region" description="Basic residues" evidence="1">
    <location>
        <begin position="106"/>
        <end position="116"/>
    </location>
</feature>
<evidence type="ECO:0000313" key="2">
    <source>
        <dbReference type="EMBL" id="MBD2722362.1"/>
    </source>
</evidence>
<dbReference type="EMBL" id="JACXAC010000003">
    <property type="protein sequence ID" value="MBD2722362.1"/>
    <property type="molecule type" value="Genomic_DNA"/>
</dbReference>
<sequence length="116" mass="12592">MSTVAELKNGLRRALLAEPILGWAVRLEYVTGAFGVEVYAERPGFTRQVFSTRYRPVASAEAFAAWLAACLAEVAAIGNDPARAVAAARERAWNSPPQSSSVQLRPARRRSVVALH</sequence>
<keyword evidence="3" id="KW-1185">Reference proteome</keyword>
<reference evidence="2 3" key="1">
    <citation type="submission" date="2020-09" db="EMBL/GenBank/DDBJ databases">
        <authorList>
            <person name="Kim M.K."/>
        </authorList>
    </citation>
    <scope>NUCLEOTIDE SEQUENCE [LARGE SCALE GENOMIC DNA]</scope>
    <source>
        <strain evidence="2 3">BT189</strain>
    </source>
</reference>
<protein>
    <submittedName>
        <fullName evidence="2">Uncharacterized protein</fullName>
    </submittedName>
</protein>
<feature type="region of interest" description="Disordered" evidence="1">
    <location>
        <begin position="92"/>
        <end position="116"/>
    </location>
</feature>
<evidence type="ECO:0000313" key="3">
    <source>
        <dbReference type="Proteomes" id="UP000606003"/>
    </source>
</evidence>
<gene>
    <name evidence="2" type="ORF">IC234_09505</name>
</gene>
<evidence type="ECO:0000256" key="1">
    <source>
        <dbReference type="SAM" id="MobiDB-lite"/>
    </source>
</evidence>